<evidence type="ECO:0000256" key="11">
    <source>
        <dbReference type="ARBA" id="ARBA00022840"/>
    </source>
</evidence>
<name>A0A0G3BHF2_9BURK</name>
<dbReference type="EMBL" id="CP011371">
    <property type="protein sequence ID" value="AKJ26776.1"/>
    <property type="molecule type" value="Genomic_DNA"/>
</dbReference>
<keyword evidence="9" id="KW-0547">Nucleotide-binding</keyword>
<dbReference type="Pfam" id="PF00672">
    <property type="entry name" value="HAMP"/>
    <property type="match status" value="1"/>
</dbReference>
<evidence type="ECO:0000259" key="17">
    <source>
        <dbReference type="PROSITE" id="PS50885"/>
    </source>
</evidence>
<keyword evidence="12" id="KW-1133">Transmembrane helix</keyword>
<evidence type="ECO:0000256" key="6">
    <source>
        <dbReference type="ARBA" id="ARBA00022553"/>
    </source>
</evidence>
<dbReference type="PROSITE" id="PS50109">
    <property type="entry name" value="HIS_KIN"/>
    <property type="match status" value="1"/>
</dbReference>
<dbReference type="STRING" id="413882.AAW51_0085"/>
<dbReference type="InterPro" id="IPR050980">
    <property type="entry name" value="2C_sensor_his_kinase"/>
</dbReference>
<dbReference type="CDD" id="cd06225">
    <property type="entry name" value="HAMP"/>
    <property type="match status" value="1"/>
</dbReference>
<evidence type="ECO:0000256" key="7">
    <source>
        <dbReference type="ARBA" id="ARBA00022679"/>
    </source>
</evidence>
<dbReference type="InterPro" id="IPR036890">
    <property type="entry name" value="HATPase_C_sf"/>
</dbReference>
<dbReference type="KEGG" id="pbh:AAW51_0085"/>
<dbReference type="InterPro" id="IPR004358">
    <property type="entry name" value="Sig_transdc_His_kin-like_C"/>
</dbReference>
<dbReference type="PROSITE" id="PS50885">
    <property type="entry name" value="HAMP"/>
    <property type="match status" value="1"/>
</dbReference>
<dbReference type="InterPro" id="IPR005467">
    <property type="entry name" value="His_kinase_dom"/>
</dbReference>
<dbReference type="Gene3D" id="1.10.8.500">
    <property type="entry name" value="HAMP domain in histidine kinase"/>
    <property type="match status" value="1"/>
</dbReference>
<dbReference type="Proteomes" id="UP000035352">
    <property type="component" value="Chromosome"/>
</dbReference>
<dbReference type="PANTHER" id="PTHR44936">
    <property type="entry name" value="SENSOR PROTEIN CREC"/>
    <property type="match status" value="1"/>
</dbReference>
<sequence>MTTAAPGPDQSATDRDLHDATRPAGRVNWRRLGDLFGNTLQGRFTLVMVVGVLLAQLASNVLWARQLQARAHEEAEQAAHHVAIGAGGAIRSFRELPVNFRPLLIEQLRTMGGTRFFVFMNREPVKVEPVQGEPLAQRVAQTIANTLREQAPVDGALRVALAWPHNLHVSPDGVNLQDLPEGWIDTALLAPSRPAPIVVIQAEIEAGSWLYLASSMPDPYFLENANPYALDRLMPQVVTLVSVLLLSVAVVRTLTRPLARLGRAATAFGEGISAEPLPVAGTREVQRTIRAFNDMQERIQRYLLDRERLFASISHDLRTPITRLKLRTELLDDETLQADFHEDLDDLDMMVKGALQSVKDTDIHENRVLVRLDQMLERLARDARMGGREVSLQTTALTASVKPFALKRALTNLLDNALQYGERADIRAWGQDEGVGIEIRDHGPGVPEAALDKLGQPYVRLEHGRRTRREGMGLGLGIARSVVQAHGGQLRLANHPEGGLVATVWLPPG</sequence>
<evidence type="ECO:0000256" key="12">
    <source>
        <dbReference type="ARBA" id="ARBA00022989"/>
    </source>
</evidence>
<evidence type="ECO:0000313" key="19">
    <source>
        <dbReference type="Proteomes" id="UP000035352"/>
    </source>
</evidence>
<reference evidence="18 19" key="1">
    <citation type="submission" date="2015-05" db="EMBL/GenBank/DDBJ databases">
        <authorList>
            <person name="Tang B."/>
            <person name="Yu Y."/>
        </authorList>
    </citation>
    <scope>NUCLEOTIDE SEQUENCE [LARGE SCALE GENOMIC DNA]</scope>
    <source>
        <strain evidence="18 19">DSM 7029</strain>
    </source>
</reference>
<organism evidence="18 19">
    <name type="scientific">Caldimonas brevitalea</name>
    <dbReference type="NCBI Taxonomy" id="413882"/>
    <lineage>
        <taxon>Bacteria</taxon>
        <taxon>Pseudomonadati</taxon>
        <taxon>Pseudomonadota</taxon>
        <taxon>Betaproteobacteria</taxon>
        <taxon>Burkholderiales</taxon>
        <taxon>Sphaerotilaceae</taxon>
        <taxon>Caldimonas</taxon>
    </lineage>
</organism>
<dbReference type="SUPFAM" id="SSF47384">
    <property type="entry name" value="Homodimeric domain of signal transducing histidine kinase"/>
    <property type="match status" value="1"/>
</dbReference>
<evidence type="ECO:0000256" key="3">
    <source>
        <dbReference type="ARBA" id="ARBA00012438"/>
    </source>
</evidence>
<dbReference type="GO" id="GO:0000155">
    <property type="term" value="F:phosphorelay sensor kinase activity"/>
    <property type="evidence" value="ECO:0007669"/>
    <property type="project" value="InterPro"/>
</dbReference>
<evidence type="ECO:0000256" key="1">
    <source>
        <dbReference type="ARBA" id="ARBA00000085"/>
    </source>
</evidence>
<gene>
    <name evidence="18" type="ORF">AAW51_0085</name>
</gene>
<dbReference type="CDD" id="cd00082">
    <property type="entry name" value="HisKA"/>
    <property type="match status" value="1"/>
</dbReference>
<evidence type="ECO:0000256" key="5">
    <source>
        <dbReference type="ARBA" id="ARBA00022519"/>
    </source>
</evidence>
<accession>A0A0G3BHF2</accession>
<dbReference type="SMART" id="SM00388">
    <property type="entry name" value="HisKA"/>
    <property type="match status" value="1"/>
</dbReference>
<evidence type="ECO:0000259" key="16">
    <source>
        <dbReference type="PROSITE" id="PS50109"/>
    </source>
</evidence>
<keyword evidence="7" id="KW-0808">Transferase</keyword>
<dbReference type="PATRIC" id="fig|413882.6.peg.87"/>
<dbReference type="GO" id="GO:0005524">
    <property type="term" value="F:ATP binding"/>
    <property type="evidence" value="ECO:0007669"/>
    <property type="project" value="UniProtKB-KW"/>
</dbReference>
<evidence type="ECO:0000256" key="13">
    <source>
        <dbReference type="ARBA" id="ARBA00023012"/>
    </source>
</evidence>
<evidence type="ECO:0000256" key="9">
    <source>
        <dbReference type="ARBA" id="ARBA00022741"/>
    </source>
</evidence>
<dbReference type="AlphaFoldDB" id="A0A0G3BHF2"/>
<dbReference type="PRINTS" id="PR00344">
    <property type="entry name" value="BCTRLSENSOR"/>
</dbReference>
<keyword evidence="10 18" id="KW-0418">Kinase</keyword>
<dbReference type="Gene3D" id="3.30.565.10">
    <property type="entry name" value="Histidine kinase-like ATPase, C-terminal domain"/>
    <property type="match status" value="1"/>
</dbReference>
<evidence type="ECO:0000256" key="15">
    <source>
        <dbReference type="SAM" id="MobiDB-lite"/>
    </source>
</evidence>
<proteinExistence type="predicted"/>
<keyword evidence="8" id="KW-0812">Transmembrane</keyword>
<comment type="subcellular location">
    <subcellularLocation>
        <location evidence="2">Cell inner membrane</location>
        <topology evidence="2">Multi-pass membrane protein</topology>
    </subcellularLocation>
</comment>
<dbReference type="Pfam" id="PF00512">
    <property type="entry name" value="HisKA"/>
    <property type="match status" value="1"/>
</dbReference>
<evidence type="ECO:0000256" key="14">
    <source>
        <dbReference type="ARBA" id="ARBA00023136"/>
    </source>
</evidence>
<keyword evidence="13" id="KW-0902">Two-component regulatory system</keyword>
<evidence type="ECO:0000313" key="18">
    <source>
        <dbReference type="EMBL" id="AKJ26776.1"/>
    </source>
</evidence>
<comment type="catalytic activity">
    <reaction evidence="1">
        <text>ATP + protein L-histidine = ADP + protein N-phospho-L-histidine.</text>
        <dbReference type="EC" id="2.7.13.3"/>
    </reaction>
</comment>
<dbReference type="CDD" id="cd00075">
    <property type="entry name" value="HATPase"/>
    <property type="match status" value="1"/>
</dbReference>
<evidence type="ECO:0000256" key="4">
    <source>
        <dbReference type="ARBA" id="ARBA00022475"/>
    </source>
</evidence>
<evidence type="ECO:0000256" key="10">
    <source>
        <dbReference type="ARBA" id="ARBA00022777"/>
    </source>
</evidence>
<dbReference type="InterPro" id="IPR003594">
    <property type="entry name" value="HATPase_dom"/>
</dbReference>
<keyword evidence="19" id="KW-1185">Reference proteome</keyword>
<evidence type="ECO:0000256" key="8">
    <source>
        <dbReference type="ARBA" id="ARBA00022692"/>
    </source>
</evidence>
<dbReference type="InterPro" id="IPR036097">
    <property type="entry name" value="HisK_dim/P_sf"/>
</dbReference>
<dbReference type="Gene3D" id="1.10.287.130">
    <property type="match status" value="1"/>
</dbReference>
<protein>
    <recommendedName>
        <fullName evidence="3">histidine kinase</fullName>
        <ecNumber evidence="3">2.7.13.3</ecNumber>
    </recommendedName>
</protein>
<dbReference type="EC" id="2.7.13.3" evidence="3"/>
<dbReference type="SMART" id="SM00304">
    <property type="entry name" value="HAMP"/>
    <property type="match status" value="1"/>
</dbReference>
<dbReference type="InterPro" id="IPR003660">
    <property type="entry name" value="HAMP_dom"/>
</dbReference>
<feature type="region of interest" description="Disordered" evidence="15">
    <location>
        <begin position="1"/>
        <end position="20"/>
    </location>
</feature>
<keyword evidence="11" id="KW-0067">ATP-binding</keyword>
<dbReference type="PANTHER" id="PTHR44936:SF5">
    <property type="entry name" value="SENSOR HISTIDINE KINASE ENVZ"/>
    <property type="match status" value="1"/>
</dbReference>
<dbReference type="SUPFAM" id="SSF55874">
    <property type="entry name" value="ATPase domain of HSP90 chaperone/DNA topoisomerase II/histidine kinase"/>
    <property type="match status" value="1"/>
</dbReference>
<keyword evidence="6" id="KW-0597">Phosphoprotein</keyword>
<keyword evidence="4" id="KW-1003">Cell membrane</keyword>
<evidence type="ECO:0000256" key="2">
    <source>
        <dbReference type="ARBA" id="ARBA00004429"/>
    </source>
</evidence>
<dbReference type="InterPro" id="IPR003661">
    <property type="entry name" value="HisK_dim/P_dom"/>
</dbReference>
<dbReference type="SMART" id="SM00387">
    <property type="entry name" value="HATPase_c"/>
    <property type="match status" value="1"/>
</dbReference>
<feature type="domain" description="Histidine kinase" evidence="16">
    <location>
        <begin position="312"/>
        <end position="509"/>
    </location>
</feature>
<feature type="domain" description="HAMP" evidence="17">
    <location>
        <begin position="252"/>
        <end position="304"/>
    </location>
</feature>
<dbReference type="GO" id="GO:0005886">
    <property type="term" value="C:plasma membrane"/>
    <property type="evidence" value="ECO:0007669"/>
    <property type="project" value="UniProtKB-SubCell"/>
</dbReference>
<dbReference type="Pfam" id="PF02518">
    <property type="entry name" value="HATPase_c"/>
    <property type="match status" value="1"/>
</dbReference>
<keyword evidence="14" id="KW-0472">Membrane</keyword>
<keyword evidence="5" id="KW-0997">Cell inner membrane</keyword>